<evidence type="ECO:0000256" key="3">
    <source>
        <dbReference type="ARBA" id="ARBA00023155"/>
    </source>
</evidence>
<evidence type="ECO:0000256" key="1">
    <source>
        <dbReference type="ARBA" id="ARBA00005800"/>
    </source>
</evidence>
<dbReference type="InterPro" id="IPR001356">
    <property type="entry name" value="HD"/>
</dbReference>
<keyword evidence="3 5" id="KW-0371">Homeobox</keyword>
<feature type="region of interest" description="Disordered" evidence="6">
    <location>
        <begin position="443"/>
        <end position="462"/>
    </location>
</feature>
<feature type="compositionally biased region" description="Basic and acidic residues" evidence="6">
    <location>
        <begin position="281"/>
        <end position="290"/>
    </location>
</feature>
<feature type="region of interest" description="Disordered" evidence="6">
    <location>
        <begin position="308"/>
        <end position="338"/>
    </location>
</feature>
<reference evidence="8" key="2">
    <citation type="submission" date="2013-06" db="EMBL/GenBank/DDBJ databases">
        <authorList>
            <person name="van Diepen L.T.A."/>
            <person name="Olson A."/>
            <person name="Ihrmark K."/>
            <person name="Stenlid J."/>
            <person name="James T.Y."/>
        </authorList>
    </citation>
    <scope>NUCLEOTIDE SEQUENCE</scope>
    <source>
        <strain evidence="8">Bc_5b-15</strain>
    </source>
</reference>
<dbReference type="Pfam" id="PF12737">
    <property type="entry name" value="Mating_C"/>
    <property type="match status" value="1"/>
</dbReference>
<dbReference type="Pfam" id="PF05920">
    <property type="entry name" value="Homeobox_KN"/>
    <property type="match status" value="1"/>
</dbReference>
<dbReference type="InterPro" id="IPR024441">
    <property type="entry name" value="Homeodomain1_C"/>
</dbReference>
<evidence type="ECO:0000256" key="6">
    <source>
        <dbReference type="SAM" id="MobiDB-lite"/>
    </source>
</evidence>
<evidence type="ECO:0000256" key="4">
    <source>
        <dbReference type="ARBA" id="ARBA00023242"/>
    </source>
</evidence>
<feature type="DNA-binding region" description="Homeobox" evidence="5">
    <location>
        <begin position="120"/>
        <end position="165"/>
    </location>
</feature>
<accession>S5RA31</accession>
<protein>
    <submittedName>
        <fullName evidence="8">B1 homeodomain mating type protein</fullName>
    </submittedName>
</protein>
<organism evidence="8">
    <name type="scientific">Heterobasidion occidentale</name>
    <dbReference type="NCBI Taxonomy" id="942053"/>
    <lineage>
        <taxon>Eukaryota</taxon>
        <taxon>Fungi</taxon>
        <taxon>Dikarya</taxon>
        <taxon>Basidiomycota</taxon>
        <taxon>Agaricomycotina</taxon>
        <taxon>Agaricomycetes</taxon>
        <taxon>Russulales</taxon>
        <taxon>Bondarzewiaceae</taxon>
        <taxon>Heterobasidion</taxon>
    </lineage>
</organism>
<feature type="compositionally biased region" description="Low complexity" evidence="6">
    <location>
        <begin position="451"/>
        <end position="462"/>
    </location>
</feature>
<dbReference type="InterPro" id="IPR024333">
    <property type="entry name" value="Mating-type_A-alpha/beta_1_N"/>
</dbReference>
<feature type="domain" description="Homeobox" evidence="7">
    <location>
        <begin position="118"/>
        <end position="164"/>
    </location>
</feature>
<feature type="region of interest" description="Disordered" evidence="6">
    <location>
        <begin position="352"/>
        <end position="422"/>
    </location>
</feature>
<evidence type="ECO:0000256" key="2">
    <source>
        <dbReference type="ARBA" id="ARBA00023125"/>
    </source>
</evidence>
<sequence>MPRHHLHGRLERAQDDLLTAIVKGPDALIAFQNQWSKLVADFDEEAHQLDDDVLEMANSTASIVSTLTGSFLALETKATDLYSKLSKGLEDALDNDEPLVASSSHSLSPVLSHSYRDLYAWLQQNLHNPYPSATVKANLVASSGLSSEYVTAWFHNAREQIGWTTLARHRFKGSRSAIVDAARCAFLQSDDNRSLPSTLRHAFSVIKQNLDNLRPDTDKCVIARELESEDILTVTIESDMHTPQRPLAPDSPRLLQLPTGDDNKEDEEDMAPPPPIAGCKRRADTELRTDQTSRTFLGDHVRPLKRHRSDSLLPCGNPYPSQSASVAGTASHDDQTTFPSVNSAEAMLSVPSTNTSISTSASPLPPFTTPLTSQSSTNPPNNRKRRLSDANCDVITKRPRSLRSGPRMQTISDPFPRATEKSTSDPILFESWYKAFTNQPSEPFISDLSDDSSNSPSPATTALNTPLVSASCNELSTSPTNCIIPSQQVELSDEAFQAMLVYGYDMSSNLMPFEQDVPETMFSLDDLFPSSVPGLAGLSPTEQPGQCFADMGVRVDGTSQLHNGDGQSLFSSPFLLETPPHHGLLHTAPASSLNDFCQDDLCFWQLAAPLL</sequence>
<dbReference type="AlphaFoldDB" id="S5RA31"/>
<dbReference type="GO" id="GO:0003677">
    <property type="term" value="F:DNA binding"/>
    <property type="evidence" value="ECO:0007669"/>
    <property type="project" value="UniProtKB-UniRule"/>
</dbReference>
<reference evidence="8" key="1">
    <citation type="journal article" date="2013" name="Mol. Biol. Evol.">
        <title>Extensive trans-specific polymorphism at the mating type locus of the root decay fungus heterobasidion.</title>
        <authorList>
            <person name="van Diepen L.T."/>
            <person name="Olson A."/>
            <person name="Ihrmark K."/>
            <person name="Stenlid J."/>
            <person name="James T.Y."/>
        </authorList>
    </citation>
    <scope>NUCLEOTIDE SEQUENCE</scope>
    <source>
        <strain evidence="8">Bc_5b-15</strain>
    </source>
</reference>
<evidence type="ECO:0000256" key="5">
    <source>
        <dbReference type="PROSITE-ProRule" id="PRU00108"/>
    </source>
</evidence>
<dbReference type="SUPFAM" id="SSF46689">
    <property type="entry name" value="Homeodomain-like"/>
    <property type="match status" value="1"/>
</dbReference>
<comment type="subcellular location">
    <subcellularLocation>
        <location evidence="5">Nucleus</location>
    </subcellularLocation>
</comment>
<dbReference type="GO" id="GO:0005634">
    <property type="term" value="C:nucleus"/>
    <property type="evidence" value="ECO:0007669"/>
    <property type="project" value="UniProtKB-SubCell"/>
</dbReference>
<keyword evidence="2 5" id="KW-0238">DNA-binding</keyword>
<proteinExistence type="inferred from homology"/>
<dbReference type="Pfam" id="PF12731">
    <property type="entry name" value="Mating_N"/>
    <property type="match status" value="1"/>
</dbReference>
<dbReference type="PROSITE" id="PS50071">
    <property type="entry name" value="HOMEOBOX_2"/>
    <property type="match status" value="1"/>
</dbReference>
<evidence type="ECO:0000313" key="8">
    <source>
        <dbReference type="EMBL" id="AGS09216.1"/>
    </source>
</evidence>
<comment type="similarity">
    <text evidence="1">Belongs to the TALE/M-ATYP homeobox family.</text>
</comment>
<evidence type="ECO:0000259" key="7">
    <source>
        <dbReference type="PROSITE" id="PS50071"/>
    </source>
</evidence>
<dbReference type="EMBL" id="KF280358">
    <property type="protein sequence ID" value="AGS09216.1"/>
    <property type="molecule type" value="Genomic_DNA"/>
</dbReference>
<dbReference type="InterPro" id="IPR009057">
    <property type="entry name" value="Homeodomain-like_sf"/>
</dbReference>
<feature type="compositionally biased region" description="Polar residues" evidence="6">
    <location>
        <begin position="319"/>
        <end position="328"/>
    </location>
</feature>
<dbReference type="GO" id="GO:0006355">
    <property type="term" value="P:regulation of DNA-templated transcription"/>
    <property type="evidence" value="ECO:0007669"/>
    <property type="project" value="InterPro"/>
</dbReference>
<feature type="region of interest" description="Disordered" evidence="6">
    <location>
        <begin position="235"/>
        <end position="290"/>
    </location>
</feature>
<dbReference type="InterPro" id="IPR008422">
    <property type="entry name" value="KN_HD"/>
</dbReference>
<dbReference type="CDD" id="cd00086">
    <property type="entry name" value="homeodomain"/>
    <property type="match status" value="1"/>
</dbReference>
<keyword evidence="4 5" id="KW-0539">Nucleus</keyword>
<name>S5RA31_9AGAM</name>
<dbReference type="Gene3D" id="1.10.10.60">
    <property type="entry name" value="Homeodomain-like"/>
    <property type="match status" value="1"/>
</dbReference>